<dbReference type="Proteomes" id="UP001498398">
    <property type="component" value="Unassembled WGS sequence"/>
</dbReference>
<protein>
    <submittedName>
        <fullName evidence="1">rRNA-processing protein las1</fullName>
    </submittedName>
</protein>
<reference evidence="1 2" key="1">
    <citation type="submission" date="2024-01" db="EMBL/GenBank/DDBJ databases">
        <title>A draft genome for the cacao thread blight pathogen Marasmiellus scandens.</title>
        <authorList>
            <person name="Baruah I.K."/>
            <person name="Leung J."/>
            <person name="Bukari Y."/>
            <person name="Amoako-Attah I."/>
            <person name="Meinhardt L.W."/>
            <person name="Bailey B.A."/>
            <person name="Cohen S.P."/>
        </authorList>
    </citation>
    <scope>NUCLEOTIDE SEQUENCE [LARGE SCALE GENOMIC DNA]</scope>
    <source>
        <strain evidence="1 2">GH-19</strain>
    </source>
</reference>
<accession>A0ABR1K1Y7</accession>
<dbReference type="InterPro" id="IPR007174">
    <property type="entry name" value="Las1"/>
</dbReference>
<organism evidence="1 2">
    <name type="scientific">Marasmiellus scandens</name>
    <dbReference type="NCBI Taxonomy" id="2682957"/>
    <lineage>
        <taxon>Eukaryota</taxon>
        <taxon>Fungi</taxon>
        <taxon>Dikarya</taxon>
        <taxon>Basidiomycota</taxon>
        <taxon>Agaricomycotina</taxon>
        <taxon>Agaricomycetes</taxon>
        <taxon>Agaricomycetidae</taxon>
        <taxon>Agaricales</taxon>
        <taxon>Marasmiineae</taxon>
        <taxon>Omphalotaceae</taxon>
        <taxon>Marasmiellus</taxon>
    </lineage>
</organism>
<gene>
    <name evidence="1" type="primary">LAS1</name>
    <name evidence="1" type="ORF">VKT23_003123</name>
</gene>
<comment type="caution">
    <text evidence="1">The sequence shown here is derived from an EMBL/GenBank/DDBJ whole genome shotgun (WGS) entry which is preliminary data.</text>
</comment>
<name>A0ABR1K1Y7_9AGAR</name>
<dbReference type="EMBL" id="JBANRG010000003">
    <property type="protein sequence ID" value="KAK7468619.1"/>
    <property type="molecule type" value="Genomic_DNA"/>
</dbReference>
<dbReference type="Pfam" id="PF04031">
    <property type="entry name" value="Las1"/>
    <property type="match status" value="1"/>
</dbReference>
<dbReference type="PANTHER" id="PTHR15002">
    <property type="entry name" value="RIBOSOMAL BIOGENESIS PROTEIN LAS1L"/>
    <property type="match status" value="1"/>
</dbReference>
<proteinExistence type="predicted"/>
<keyword evidence="2" id="KW-1185">Reference proteome</keyword>
<sequence>MRLPRRVPWASLAELDQVCAATFGDENDLDSKRFAIDRLSAWRTITSLPHALESTLALLVVLVQDSSSPRNLPSLSLRQSYASALIRLVNGLVDPLQSGIYARSIAAIAGQLGLPLWLVELRHAATHEDLPSLELLREGARQSMSWLLHNYWLPTLNPSTASQSKDITLRPVDPVLKQYKTLFKLITRDTSLRKQHKQEVATVFKDVDKWIAEAKVAADVVTGELGWNTTHMLENAEASDQDAKERWALEILSDALLEKGGLVALSKKKRVFPSDSFSPPKSSVEIWTSLLTHVQSLHPIFASILVSRMLVRLLNKSPNESEKVTESSNNDSSYCMGIARWLNWVIDTLAVDDSEMPDADLKLDTVASLITALEPGSEQTAQTRETIISLLESLCNGDSDLENALAVLQPPVKVTTAVWTPEDISVMNERLNVLSSTKLVEEEAVDEVVSRQPAPLARVSAPGWRLLDSSSGWKPCPIGVHCTPLH</sequence>
<evidence type="ECO:0000313" key="2">
    <source>
        <dbReference type="Proteomes" id="UP001498398"/>
    </source>
</evidence>
<evidence type="ECO:0000313" key="1">
    <source>
        <dbReference type="EMBL" id="KAK7468619.1"/>
    </source>
</evidence>
<dbReference type="PANTHER" id="PTHR15002:SF0">
    <property type="entry name" value="RIBOSOMAL BIOGENESIS PROTEIN LAS1L"/>
    <property type="match status" value="1"/>
</dbReference>